<reference evidence="3" key="1">
    <citation type="journal article" date="2015" name="Nature">
        <title>Complex archaea that bridge the gap between prokaryotes and eukaryotes.</title>
        <authorList>
            <person name="Spang A."/>
            <person name="Saw J.H."/>
            <person name="Jorgensen S.L."/>
            <person name="Zaremba-Niedzwiedzka K."/>
            <person name="Martijn J."/>
            <person name="Lind A.E."/>
            <person name="van Eijk R."/>
            <person name="Schleper C."/>
            <person name="Guy L."/>
            <person name="Ettema T.J."/>
        </authorList>
    </citation>
    <scope>NUCLEOTIDE SEQUENCE</scope>
</reference>
<evidence type="ECO:0000256" key="1">
    <source>
        <dbReference type="SAM" id="MobiDB-lite"/>
    </source>
</evidence>
<dbReference type="GO" id="GO:0003676">
    <property type="term" value="F:nucleic acid binding"/>
    <property type="evidence" value="ECO:0007669"/>
    <property type="project" value="InterPro"/>
</dbReference>
<evidence type="ECO:0000313" key="3">
    <source>
        <dbReference type="EMBL" id="KKK59640.1"/>
    </source>
</evidence>
<dbReference type="GO" id="GO:0008270">
    <property type="term" value="F:zinc ion binding"/>
    <property type="evidence" value="ECO:0007669"/>
    <property type="project" value="InterPro"/>
</dbReference>
<name>A0A0F8XF83_9ZZZZ</name>
<dbReference type="InterPro" id="IPR002711">
    <property type="entry name" value="HNH"/>
</dbReference>
<dbReference type="EMBL" id="LAZR01063368">
    <property type="protein sequence ID" value="KKK59640.1"/>
    <property type="molecule type" value="Genomic_DNA"/>
</dbReference>
<dbReference type="SMART" id="SM00507">
    <property type="entry name" value="HNHc"/>
    <property type="match status" value="1"/>
</dbReference>
<feature type="region of interest" description="Disordered" evidence="1">
    <location>
        <begin position="1"/>
        <end position="28"/>
    </location>
</feature>
<feature type="domain" description="HNH nuclease" evidence="2">
    <location>
        <begin position="35"/>
        <end position="89"/>
    </location>
</feature>
<proteinExistence type="predicted"/>
<dbReference type="Gene3D" id="1.10.30.50">
    <property type="match status" value="1"/>
</dbReference>
<dbReference type="InterPro" id="IPR003615">
    <property type="entry name" value="HNH_nuc"/>
</dbReference>
<protein>
    <recommendedName>
        <fullName evidence="2">HNH nuclease domain-containing protein</fullName>
    </recommendedName>
</protein>
<organism evidence="3">
    <name type="scientific">marine sediment metagenome</name>
    <dbReference type="NCBI Taxonomy" id="412755"/>
    <lineage>
        <taxon>unclassified sequences</taxon>
        <taxon>metagenomes</taxon>
        <taxon>ecological metagenomes</taxon>
    </lineage>
</organism>
<evidence type="ECO:0000259" key="2">
    <source>
        <dbReference type="SMART" id="SM00507"/>
    </source>
</evidence>
<dbReference type="GO" id="GO:0004519">
    <property type="term" value="F:endonuclease activity"/>
    <property type="evidence" value="ECO:0007669"/>
    <property type="project" value="InterPro"/>
</dbReference>
<dbReference type="CDD" id="cd00085">
    <property type="entry name" value="HNHc"/>
    <property type="match status" value="1"/>
</dbReference>
<dbReference type="Pfam" id="PF01844">
    <property type="entry name" value="HNH"/>
    <property type="match status" value="1"/>
</dbReference>
<gene>
    <name evidence="3" type="ORF">LCGC14_3032380</name>
</gene>
<accession>A0A0F8XF83</accession>
<feature type="non-terminal residue" evidence="3">
    <location>
        <position position="96"/>
    </location>
</feature>
<dbReference type="AlphaFoldDB" id="A0A0F8XF83"/>
<comment type="caution">
    <text evidence="3">The sequence shown here is derived from an EMBL/GenBank/DDBJ whole genome shotgun (WGS) entry which is preliminary data.</text>
</comment>
<sequence>MPTAIPIHKSGRMAKQHEPPRLSPTKRGYGYHWQRVRKMYLRHNPLCADCKTHGETVRAVEVHHIDNAAQGEARYAEANLMALCKRCHGKRTREGA</sequence>